<gene>
    <name evidence="2" type="ORF">BaRGS_00020173</name>
</gene>
<reference evidence="2 3" key="1">
    <citation type="journal article" date="2023" name="Sci. Data">
        <title>Genome assembly of the Korean intertidal mud-creeper Batillaria attramentaria.</title>
        <authorList>
            <person name="Patra A.K."/>
            <person name="Ho P.T."/>
            <person name="Jun S."/>
            <person name="Lee S.J."/>
            <person name="Kim Y."/>
            <person name="Won Y.J."/>
        </authorList>
    </citation>
    <scope>NUCLEOTIDE SEQUENCE [LARGE SCALE GENOMIC DNA]</scope>
    <source>
        <strain evidence="2">Wonlab-2016</strain>
    </source>
</reference>
<comment type="caution">
    <text evidence="2">The sequence shown here is derived from an EMBL/GenBank/DDBJ whole genome shotgun (WGS) entry which is preliminary data.</text>
</comment>
<organism evidence="2 3">
    <name type="scientific">Batillaria attramentaria</name>
    <dbReference type="NCBI Taxonomy" id="370345"/>
    <lineage>
        <taxon>Eukaryota</taxon>
        <taxon>Metazoa</taxon>
        <taxon>Spiralia</taxon>
        <taxon>Lophotrochozoa</taxon>
        <taxon>Mollusca</taxon>
        <taxon>Gastropoda</taxon>
        <taxon>Caenogastropoda</taxon>
        <taxon>Sorbeoconcha</taxon>
        <taxon>Cerithioidea</taxon>
        <taxon>Batillariidae</taxon>
        <taxon>Batillaria</taxon>
    </lineage>
</organism>
<accession>A0ABD0KNQ0</accession>
<keyword evidence="3" id="KW-1185">Reference proteome</keyword>
<feature type="domain" description="Myb/SANT-like DNA-binding" evidence="1">
    <location>
        <begin position="8"/>
        <end position="51"/>
    </location>
</feature>
<protein>
    <recommendedName>
        <fullName evidence="1">Myb/SANT-like DNA-binding domain-containing protein</fullName>
    </recommendedName>
</protein>
<name>A0ABD0KNQ0_9CAEN</name>
<dbReference type="AlphaFoldDB" id="A0ABD0KNQ0"/>
<evidence type="ECO:0000313" key="2">
    <source>
        <dbReference type="EMBL" id="KAK7488556.1"/>
    </source>
</evidence>
<evidence type="ECO:0000313" key="3">
    <source>
        <dbReference type="Proteomes" id="UP001519460"/>
    </source>
</evidence>
<dbReference type="Proteomes" id="UP001519460">
    <property type="component" value="Unassembled WGS sequence"/>
</dbReference>
<dbReference type="Pfam" id="PF13873">
    <property type="entry name" value="Myb_DNA-bind_5"/>
    <property type="match status" value="1"/>
</dbReference>
<proteinExistence type="predicted"/>
<dbReference type="InterPro" id="IPR028002">
    <property type="entry name" value="Myb_DNA-bind_5"/>
</dbReference>
<evidence type="ECO:0000259" key="1">
    <source>
        <dbReference type="Pfam" id="PF13873"/>
    </source>
</evidence>
<sequence>MQMEHVKLFSSRSPSITKPIKNEIWRHVTDRVNACGEAHRMVQNIQDKWRGLPGAVLNKKWDERKTGRACTCTRNVMKEMNIGMSTPKKDKCNLCIGHDYGNIDETEYAAHILRKTEAQTEKEKDKAEANTDTVVLTMVLMAPKLLANASYFKTKLTCHNLTLQRMK</sequence>
<dbReference type="EMBL" id="JACVVK020000149">
    <property type="protein sequence ID" value="KAK7488556.1"/>
    <property type="molecule type" value="Genomic_DNA"/>
</dbReference>